<proteinExistence type="predicted"/>
<accession>A0AA45C7V6</accession>
<reference evidence="1 2" key="1">
    <citation type="submission" date="2018-05" db="EMBL/GenBank/DDBJ databases">
        <title>Genomic Encyclopedia of Type Strains, Phase IV (KMG-IV): sequencing the most valuable type-strain genomes for metagenomic binning, comparative biology and taxonomic classification.</title>
        <authorList>
            <person name="Goeker M."/>
        </authorList>
    </citation>
    <scope>NUCLEOTIDE SEQUENCE [LARGE SCALE GENOMIC DNA]</scope>
    <source>
        <strain evidence="1 2">DSM 24906</strain>
    </source>
</reference>
<gene>
    <name evidence="1" type="ORF">C7380_10486</name>
</gene>
<dbReference type="AlphaFoldDB" id="A0AA45C7V6"/>
<organism evidence="1 2">
    <name type="scientific">Oceanotoga teriensis</name>
    <dbReference type="NCBI Taxonomy" id="515440"/>
    <lineage>
        <taxon>Bacteria</taxon>
        <taxon>Thermotogati</taxon>
        <taxon>Thermotogota</taxon>
        <taxon>Thermotogae</taxon>
        <taxon>Petrotogales</taxon>
        <taxon>Petrotogaceae</taxon>
        <taxon>Oceanotoga</taxon>
    </lineage>
</organism>
<name>A0AA45C7V6_9BACT</name>
<dbReference type="RefSeq" id="WP_305081978.1">
    <property type="nucleotide sequence ID" value="NZ_JAMHJO010000014.1"/>
</dbReference>
<comment type="caution">
    <text evidence="1">The sequence shown here is derived from an EMBL/GenBank/DDBJ whole genome shotgun (WGS) entry which is preliminary data.</text>
</comment>
<dbReference type="Proteomes" id="UP000245921">
    <property type="component" value="Unassembled WGS sequence"/>
</dbReference>
<dbReference type="EMBL" id="QGGI01000004">
    <property type="protein sequence ID" value="PWJ95671.1"/>
    <property type="molecule type" value="Genomic_DNA"/>
</dbReference>
<evidence type="ECO:0000313" key="2">
    <source>
        <dbReference type="Proteomes" id="UP000245921"/>
    </source>
</evidence>
<evidence type="ECO:0000313" key="1">
    <source>
        <dbReference type="EMBL" id="PWJ95671.1"/>
    </source>
</evidence>
<sequence length="42" mass="4808">MKKVIVILTLLFILLIQISIFGDEIIRKDPTSISPINKEKLI</sequence>
<keyword evidence="2" id="KW-1185">Reference proteome</keyword>
<protein>
    <submittedName>
        <fullName evidence="1">Uncharacterized protein</fullName>
    </submittedName>
</protein>